<keyword evidence="6 7" id="KW-0067">ATP-binding</keyword>
<evidence type="ECO:0000313" key="11">
    <source>
        <dbReference type="Proteomes" id="UP000325440"/>
    </source>
</evidence>
<dbReference type="InterPro" id="IPR017441">
    <property type="entry name" value="Protein_kinase_ATP_BS"/>
</dbReference>
<evidence type="ECO:0000256" key="4">
    <source>
        <dbReference type="ARBA" id="ARBA00022741"/>
    </source>
</evidence>
<evidence type="ECO:0000313" key="10">
    <source>
        <dbReference type="EMBL" id="VVC43322.1"/>
    </source>
</evidence>
<dbReference type="PROSITE" id="PS50011">
    <property type="entry name" value="PROTEIN_KINASE_DOM"/>
    <property type="match status" value="1"/>
</dbReference>
<dbReference type="PANTHER" id="PTHR44167:SF23">
    <property type="entry name" value="CDC7 KINASE, ISOFORM A-RELATED"/>
    <property type="match status" value="1"/>
</dbReference>
<keyword evidence="4 7" id="KW-0547">Nucleotide-binding</keyword>
<dbReference type="Gene3D" id="3.30.200.20">
    <property type="entry name" value="Phosphorylase Kinase, domain 1"/>
    <property type="match status" value="1"/>
</dbReference>
<reference evidence="10 11" key="1">
    <citation type="submission" date="2019-08" db="EMBL/GenBank/DDBJ databases">
        <authorList>
            <person name="Alioto T."/>
            <person name="Alioto T."/>
            <person name="Gomez Garrido J."/>
        </authorList>
    </citation>
    <scope>NUCLEOTIDE SEQUENCE [LARGE SCALE GENOMIC DNA]</scope>
</reference>
<keyword evidence="3" id="KW-0808">Transferase</keyword>
<dbReference type="Gene3D" id="1.10.510.10">
    <property type="entry name" value="Transferase(Phosphotransferase) domain 1"/>
    <property type="match status" value="2"/>
</dbReference>
<dbReference type="EMBL" id="CABPRJ010002368">
    <property type="protein sequence ID" value="VVC43322.1"/>
    <property type="molecule type" value="Genomic_DNA"/>
</dbReference>
<dbReference type="InterPro" id="IPR000719">
    <property type="entry name" value="Prot_kinase_dom"/>
</dbReference>
<evidence type="ECO:0000256" key="1">
    <source>
        <dbReference type="ARBA" id="ARBA00012513"/>
    </source>
</evidence>
<keyword evidence="11" id="KW-1185">Reference proteome</keyword>
<name>A0A5E4NLC3_9HEMI</name>
<feature type="compositionally biased region" description="Polar residues" evidence="8">
    <location>
        <begin position="1"/>
        <end position="28"/>
    </location>
</feature>
<evidence type="ECO:0000256" key="6">
    <source>
        <dbReference type="ARBA" id="ARBA00022840"/>
    </source>
</evidence>
<gene>
    <name evidence="10" type="ORF">CINCED_3A002342</name>
</gene>
<feature type="binding site" evidence="7">
    <location>
        <position position="73"/>
    </location>
    <ligand>
        <name>ATP</name>
        <dbReference type="ChEBI" id="CHEBI:30616"/>
    </ligand>
</feature>
<dbReference type="GO" id="GO:0005634">
    <property type="term" value="C:nucleus"/>
    <property type="evidence" value="ECO:0007669"/>
    <property type="project" value="TreeGrafter"/>
</dbReference>
<dbReference type="InterPro" id="IPR008271">
    <property type="entry name" value="Ser/Thr_kinase_AS"/>
</dbReference>
<keyword evidence="5 10" id="KW-0418">Kinase</keyword>
<feature type="region of interest" description="Disordered" evidence="8">
    <location>
        <begin position="1"/>
        <end position="33"/>
    </location>
</feature>
<proteinExistence type="predicted"/>
<dbReference type="PANTHER" id="PTHR44167">
    <property type="entry name" value="OVARIAN-SPECIFIC SERINE/THREONINE-PROTEIN KINASE LOK-RELATED"/>
    <property type="match status" value="1"/>
</dbReference>
<dbReference type="Proteomes" id="UP000325440">
    <property type="component" value="Unassembled WGS sequence"/>
</dbReference>
<evidence type="ECO:0000259" key="9">
    <source>
        <dbReference type="PROSITE" id="PS50011"/>
    </source>
</evidence>
<evidence type="ECO:0000256" key="3">
    <source>
        <dbReference type="ARBA" id="ARBA00022679"/>
    </source>
</evidence>
<accession>A0A5E4NLC3</accession>
<feature type="domain" description="Protein kinase" evidence="9">
    <location>
        <begin position="42"/>
        <end position="516"/>
    </location>
</feature>
<keyword evidence="2" id="KW-0723">Serine/threonine-protein kinase</keyword>
<evidence type="ECO:0000256" key="7">
    <source>
        <dbReference type="PROSITE-ProRule" id="PRU10141"/>
    </source>
</evidence>
<organism evidence="10 11">
    <name type="scientific">Cinara cedri</name>
    <dbReference type="NCBI Taxonomy" id="506608"/>
    <lineage>
        <taxon>Eukaryota</taxon>
        <taxon>Metazoa</taxon>
        <taxon>Ecdysozoa</taxon>
        <taxon>Arthropoda</taxon>
        <taxon>Hexapoda</taxon>
        <taxon>Insecta</taxon>
        <taxon>Pterygota</taxon>
        <taxon>Neoptera</taxon>
        <taxon>Paraneoptera</taxon>
        <taxon>Hemiptera</taxon>
        <taxon>Sternorrhyncha</taxon>
        <taxon>Aphidomorpha</taxon>
        <taxon>Aphidoidea</taxon>
        <taxon>Aphididae</taxon>
        <taxon>Lachninae</taxon>
        <taxon>Cinara</taxon>
    </lineage>
</organism>
<dbReference type="EC" id="2.7.11.1" evidence="1"/>
<evidence type="ECO:0000256" key="8">
    <source>
        <dbReference type="SAM" id="MobiDB-lite"/>
    </source>
</evidence>
<dbReference type="PROSITE" id="PS00107">
    <property type="entry name" value="PROTEIN_KINASE_ATP"/>
    <property type="match status" value="1"/>
</dbReference>
<dbReference type="Pfam" id="PF00069">
    <property type="entry name" value="Pkinase"/>
    <property type="match status" value="2"/>
</dbReference>
<evidence type="ECO:0000256" key="2">
    <source>
        <dbReference type="ARBA" id="ARBA00022527"/>
    </source>
</evidence>
<dbReference type="GO" id="GO:0005524">
    <property type="term" value="F:ATP binding"/>
    <property type="evidence" value="ECO:0007669"/>
    <property type="project" value="UniProtKB-UniRule"/>
</dbReference>
<dbReference type="AlphaFoldDB" id="A0A5E4NLC3"/>
<dbReference type="SMART" id="SM00220">
    <property type="entry name" value="S_TKc"/>
    <property type="match status" value="1"/>
</dbReference>
<dbReference type="OrthoDB" id="10020333at2759"/>
<dbReference type="InterPro" id="IPR011009">
    <property type="entry name" value="Kinase-like_dom_sf"/>
</dbReference>
<protein>
    <recommendedName>
        <fullName evidence="1">non-specific serine/threonine protein kinase</fullName>
        <ecNumber evidence="1">2.7.11.1</ecNumber>
    </recommendedName>
</protein>
<dbReference type="GO" id="GO:0044773">
    <property type="term" value="P:mitotic DNA damage checkpoint signaling"/>
    <property type="evidence" value="ECO:0007669"/>
    <property type="project" value="TreeGrafter"/>
</dbReference>
<sequence length="523" mass="58787">MAANYDTQGTSTIVSNFTPADGKSQSKSPMKDESFRKLRETFVIQGKIGSGTFSKVYLAYARSDPQKQCYAIKHIKQTTHPEKLRREIFCLLKIGGQDNVMGLVTSLRIRSSVCLVMPYIKHDHPLTYLCSMDANELRLYIKNLLIALQRIHSFNIVHRDVKPSNFLYNRSTSTFMLTDFGLAHPNINPTNRHRQIKSLSDNKTDQSSYKQNNSKCDFNDLNINRKRSSSAGAPCMNSCKKRILQNIVDGPNSTPYGCTLRKRTKLMMPKEPLLKENSPIKKEFVVPKNNSPSCSSAMNNNLFNEKSSFAIPKVPRLTCDCVGKLKVCNVCIKRPEMKAPRAGTPGFRAPEVLLKYKYQNTALDIWSVGVIMLEAMSRCYPFFSAENDSTCLAEMITVFGDRAIKNVAKMLGRNVICEVQKPPLDLRAICRLLCHRSSVPNLNSAGVSSSNGLDTCNNCLKPIQLSGCEVFSDSCSCYLNVTDDFPYPAYDLLKKLLCLNPVERITADVALKHPFFKMDEKKS</sequence>
<dbReference type="GO" id="GO:0004674">
    <property type="term" value="F:protein serine/threonine kinase activity"/>
    <property type="evidence" value="ECO:0007669"/>
    <property type="project" value="UniProtKB-KW"/>
</dbReference>
<dbReference type="SUPFAM" id="SSF56112">
    <property type="entry name" value="Protein kinase-like (PK-like)"/>
    <property type="match status" value="1"/>
</dbReference>
<evidence type="ECO:0000256" key="5">
    <source>
        <dbReference type="ARBA" id="ARBA00022777"/>
    </source>
</evidence>
<dbReference type="PROSITE" id="PS00108">
    <property type="entry name" value="PROTEIN_KINASE_ST"/>
    <property type="match status" value="1"/>
</dbReference>